<keyword evidence="2" id="KW-1185">Reference proteome</keyword>
<evidence type="ECO:0000313" key="1">
    <source>
        <dbReference type="EnsemblMetazoa" id="PPA44464.1"/>
    </source>
</evidence>
<dbReference type="EnsemblMetazoa" id="PPA44464.1">
    <property type="protein sequence ID" value="PPA44464.1"/>
    <property type="gene ID" value="WBGene00282833"/>
</dbReference>
<reference evidence="2" key="1">
    <citation type="journal article" date="2008" name="Nat. Genet.">
        <title>The Pristionchus pacificus genome provides a unique perspective on nematode lifestyle and parasitism.</title>
        <authorList>
            <person name="Dieterich C."/>
            <person name="Clifton S.W."/>
            <person name="Schuster L.N."/>
            <person name="Chinwalla A."/>
            <person name="Delehaunty K."/>
            <person name="Dinkelacker I."/>
            <person name="Fulton L."/>
            <person name="Fulton R."/>
            <person name="Godfrey J."/>
            <person name="Minx P."/>
            <person name="Mitreva M."/>
            <person name="Roeseler W."/>
            <person name="Tian H."/>
            <person name="Witte H."/>
            <person name="Yang S.P."/>
            <person name="Wilson R.K."/>
            <person name="Sommer R.J."/>
        </authorList>
    </citation>
    <scope>NUCLEOTIDE SEQUENCE [LARGE SCALE GENOMIC DNA]</scope>
    <source>
        <strain evidence="2">PS312</strain>
    </source>
</reference>
<dbReference type="Proteomes" id="UP000005239">
    <property type="component" value="Unassembled WGS sequence"/>
</dbReference>
<proteinExistence type="predicted"/>
<sequence length="93" mass="10653">MTSSLEPSVYYETFRILRSIGGQEVSVQMIVHSDEEHPVSVQNTDTHKGMTPDIRGEYAVDTLLGTQNFEVTWQPVPNTFFLVTYRFHSALHH</sequence>
<accession>A0A8R1YZN6</accession>
<organism evidence="1 2">
    <name type="scientific">Pristionchus pacificus</name>
    <name type="common">Parasitic nematode worm</name>
    <dbReference type="NCBI Taxonomy" id="54126"/>
    <lineage>
        <taxon>Eukaryota</taxon>
        <taxon>Metazoa</taxon>
        <taxon>Ecdysozoa</taxon>
        <taxon>Nematoda</taxon>
        <taxon>Chromadorea</taxon>
        <taxon>Rhabditida</taxon>
        <taxon>Rhabditina</taxon>
        <taxon>Diplogasteromorpha</taxon>
        <taxon>Diplogasteroidea</taxon>
        <taxon>Neodiplogasteridae</taxon>
        <taxon>Pristionchus</taxon>
    </lineage>
</organism>
<reference evidence="1" key="2">
    <citation type="submission" date="2022-06" db="UniProtKB">
        <authorList>
            <consortium name="EnsemblMetazoa"/>
        </authorList>
    </citation>
    <scope>IDENTIFICATION</scope>
    <source>
        <strain evidence="1">PS312</strain>
    </source>
</reference>
<accession>A0A2A6BT39</accession>
<gene>
    <name evidence="1" type="primary">WBGene00282833</name>
</gene>
<dbReference type="AlphaFoldDB" id="A0A2A6BT39"/>
<evidence type="ECO:0000313" key="2">
    <source>
        <dbReference type="Proteomes" id="UP000005239"/>
    </source>
</evidence>
<name>A0A2A6BT39_PRIPA</name>
<protein>
    <submittedName>
        <fullName evidence="1">Uncharacterized protein</fullName>
    </submittedName>
</protein>